<feature type="domain" description="C3H1-type" evidence="7">
    <location>
        <begin position="357"/>
        <end position="385"/>
    </location>
</feature>
<evidence type="ECO:0000313" key="8">
    <source>
        <dbReference type="EMBL" id="CAK9162417.1"/>
    </source>
</evidence>
<evidence type="ECO:0000259" key="7">
    <source>
        <dbReference type="PROSITE" id="PS50103"/>
    </source>
</evidence>
<dbReference type="SMART" id="SM00356">
    <property type="entry name" value="ZnF_C3H1"/>
    <property type="match status" value="5"/>
</dbReference>
<sequence length="486" mass="52928">MGTYEGNNNNNGSSWVEPQPGFTATGSGVTEEALIQKFKNVGLNSSENLNESINNEQTDRGILDISKFHYPLRPYAEDCPHYLRTGRCKFGPACKFNHPVKTTIQVGKGKKKDTDKEGFSGKMGHIECKMVQVIATGWNSRFSSETCWSSLILITMASIISCKLYYLTAGGCKYGNSCRFMHSKAEPGALLGLNFLGLPIRSGKKECSFYMRNGTCGYGVRCMFHHPDPTSEGGTDVRNSTLSYESVGQYGHSLGNCSAEFAPLHVSGASAASQPAQASWDLHTVSNTTVHYLANHSSYMPSVHSHPQEVYQNLEWSGYQAPNYAQERAKHPRSAPGTDIFGKKADAASQAEEFPERPGLPECNNFMKTGDCKFKSACVYHHPKSRAPKANADIFGKKTDVASQAEEFPKSQAPKVNACHLSDKGLPIRPGTRICKHYERFGICKYGRACSFNHPVNHEPFTSAAGPILESPGSSVGSAGDSGMDG</sequence>
<reference evidence="8 9" key="1">
    <citation type="submission" date="2024-02" db="EMBL/GenBank/DDBJ databases">
        <authorList>
            <person name="Vignale AGUSTIN F."/>
            <person name="Sosa J E."/>
            <person name="Modenutti C."/>
        </authorList>
    </citation>
    <scope>NUCLEOTIDE SEQUENCE [LARGE SCALE GENOMIC DNA]</scope>
</reference>
<dbReference type="Gene3D" id="4.10.1000.10">
    <property type="entry name" value="Zinc finger, CCCH-type"/>
    <property type="match status" value="3"/>
</dbReference>
<keyword evidence="1 5" id="KW-0479">Metal-binding</keyword>
<dbReference type="Gene3D" id="2.30.30.1190">
    <property type="match status" value="1"/>
</dbReference>
<feature type="zinc finger region" description="C3H1-type" evidence="5">
    <location>
        <begin position="357"/>
        <end position="385"/>
    </location>
</feature>
<keyword evidence="3 5" id="KW-0862">Zinc</keyword>
<evidence type="ECO:0000256" key="1">
    <source>
        <dbReference type="ARBA" id="ARBA00022723"/>
    </source>
</evidence>
<gene>
    <name evidence="8" type="ORF">ILEXP_LOCUS31285</name>
</gene>
<dbReference type="GO" id="GO:0003677">
    <property type="term" value="F:DNA binding"/>
    <property type="evidence" value="ECO:0007669"/>
    <property type="project" value="UniProtKB-KW"/>
</dbReference>
<proteinExistence type="predicted"/>
<dbReference type="GO" id="GO:0003729">
    <property type="term" value="F:mRNA binding"/>
    <property type="evidence" value="ECO:0007669"/>
    <property type="project" value="UniProtKB-ARBA"/>
</dbReference>
<dbReference type="PANTHER" id="PTHR12506:SF75">
    <property type="entry name" value="ZINC FINGER CCCH DOMAIN-CONTAINING PROTEIN 67-LIKE"/>
    <property type="match status" value="1"/>
</dbReference>
<protein>
    <recommendedName>
        <fullName evidence="7">C3H1-type domain-containing protein</fullName>
    </recommendedName>
</protein>
<evidence type="ECO:0000256" key="3">
    <source>
        <dbReference type="ARBA" id="ARBA00022833"/>
    </source>
</evidence>
<dbReference type="GO" id="GO:0008270">
    <property type="term" value="F:zinc ion binding"/>
    <property type="evidence" value="ECO:0007669"/>
    <property type="project" value="UniProtKB-KW"/>
</dbReference>
<dbReference type="InterPro" id="IPR000571">
    <property type="entry name" value="Znf_CCCH"/>
</dbReference>
<name>A0ABC8T5V2_9AQUA</name>
<evidence type="ECO:0000256" key="6">
    <source>
        <dbReference type="SAM" id="MobiDB-lite"/>
    </source>
</evidence>
<keyword evidence="9" id="KW-1185">Reference proteome</keyword>
<evidence type="ECO:0000256" key="5">
    <source>
        <dbReference type="PROSITE-ProRule" id="PRU00723"/>
    </source>
</evidence>
<evidence type="ECO:0000313" key="9">
    <source>
        <dbReference type="Proteomes" id="UP001642360"/>
    </source>
</evidence>
<feature type="region of interest" description="Disordered" evidence="6">
    <location>
        <begin position="463"/>
        <end position="486"/>
    </location>
</feature>
<dbReference type="PROSITE" id="PS50103">
    <property type="entry name" value="ZF_C3H1"/>
    <property type="match status" value="5"/>
</dbReference>
<dbReference type="Pfam" id="PF00642">
    <property type="entry name" value="zf-CCCH"/>
    <property type="match status" value="5"/>
</dbReference>
<feature type="domain" description="C3H1-type" evidence="7">
    <location>
        <begin position="73"/>
        <end position="101"/>
    </location>
</feature>
<feature type="domain" description="C3H1-type" evidence="7">
    <location>
        <begin position="201"/>
        <end position="229"/>
    </location>
</feature>
<organism evidence="8 9">
    <name type="scientific">Ilex paraguariensis</name>
    <name type="common">yerba mate</name>
    <dbReference type="NCBI Taxonomy" id="185542"/>
    <lineage>
        <taxon>Eukaryota</taxon>
        <taxon>Viridiplantae</taxon>
        <taxon>Streptophyta</taxon>
        <taxon>Embryophyta</taxon>
        <taxon>Tracheophyta</taxon>
        <taxon>Spermatophyta</taxon>
        <taxon>Magnoliopsida</taxon>
        <taxon>eudicotyledons</taxon>
        <taxon>Gunneridae</taxon>
        <taxon>Pentapetalae</taxon>
        <taxon>asterids</taxon>
        <taxon>campanulids</taxon>
        <taxon>Aquifoliales</taxon>
        <taxon>Aquifoliaceae</taxon>
        <taxon>Ilex</taxon>
    </lineage>
</organism>
<feature type="zinc finger region" description="C3H1-type" evidence="5">
    <location>
        <begin position="429"/>
        <end position="457"/>
    </location>
</feature>
<evidence type="ECO:0000256" key="4">
    <source>
        <dbReference type="ARBA" id="ARBA00023125"/>
    </source>
</evidence>
<comment type="caution">
    <text evidence="8">The sequence shown here is derived from an EMBL/GenBank/DDBJ whole genome shotgun (WGS) entry which is preliminary data.</text>
</comment>
<feature type="region of interest" description="Disordered" evidence="6">
    <location>
        <begin position="1"/>
        <end position="23"/>
    </location>
</feature>
<feature type="domain" description="C3H1-type" evidence="7">
    <location>
        <begin position="429"/>
        <end position="457"/>
    </location>
</feature>
<feature type="zinc finger region" description="C3H1-type" evidence="5">
    <location>
        <begin position="73"/>
        <end position="101"/>
    </location>
</feature>
<keyword evidence="4" id="KW-0238">DNA-binding</keyword>
<dbReference type="Proteomes" id="UP001642360">
    <property type="component" value="Unassembled WGS sequence"/>
</dbReference>
<feature type="zinc finger region" description="C3H1-type" evidence="5">
    <location>
        <begin position="156"/>
        <end position="185"/>
    </location>
</feature>
<dbReference type="SUPFAM" id="SSF90229">
    <property type="entry name" value="CCCH zinc finger"/>
    <property type="match status" value="3"/>
</dbReference>
<dbReference type="InterPro" id="IPR050974">
    <property type="entry name" value="Plant_ZF_CCCH"/>
</dbReference>
<keyword evidence="2 5" id="KW-0863">Zinc-finger</keyword>
<accession>A0ABC8T5V2</accession>
<dbReference type="PANTHER" id="PTHR12506">
    <property type="entry name" value="PROTEIN PHOSPHATASE RELATED"/>
    <property type="match status" value="1"/>
</dbReference>
<dbReference type="InterPro" id="IPR036855">
    <property type="entry name" value="Znf_CCCH_sf"/>
</dbReference>
<evidence type="ECO:0000256" key="2">
    <source>
        <dbReference type="ARBA" id="ARBA00022771"/>
    </source>
</evidence>
<dbReference type="EMBL" id="CAUOFW020003847">
    <property type="protein sequence ID" value="CAK9162417.1"/>
    <property type="molecule type" value="Genomic_DNA"/>
</dbReference>
<feature type="zinc finger region" description="C3H1-type" evidence="5">
    <location>
        <begin position="201"/>
        <end position="229"/>
    </location>
</feature>
<dbReference type="AlphaFoldDB" id="A0ABC8T5V2"/>
<feature type="domain" description="C3H1-type" evidence="7">
    <location>
        <begin position="156"/>
        <end position="185"/>
    </location>
</feature>